<dbReference type="EMBL" id="JAKZEU010000002">
    <property type="protein sequence ID" value="MCQ0970435.1"/>
    <property type="molecule type" value="Genomic_DNA"/>
</dbReference>
<dbReference type="Pfam" id="PF00206">
    <property type="entry name" value="Lyase_1"/>
    <property type="match status" value="1"/>
</dbReference>
<feature type="domain" description="Argininosuccinate lyase C-terminal" evidence="7">
    <location>
        <begin position="379"/>
        <end position="457"/>
    </location>
</feature>
<dbReference type="EC" id="4.3.2.1" evidence="3"/>
<accession>A0ABT1MQ58</accession>
<dbReference type="Gene3D" id="1.10.40.30">
    <property type="entry name" value="Fumarase/aspartase (C-terminal domain)"/>
    <property type="match status" value="1"/>
</dbReference>
<dbReference type="Proteomes" id="UP001203945">
    <property type="component" value="Unassembled WGS sequence"/>
</dbReference>
<evidence type="ECO:0000256" key="5">
    <source>
        <dbReference type="ARBA" id="ARBA00023239"/>
    </source>
</evidence>
<evidence type="ECO:0000313" key="9">
    <source>
        <dbReference type="Proteomes" id="UP001203945"/>
    </source>
</evidence>
<name>A0ABT1MQ58_9RHOB</name>
<keyword evidence="4" id="KW-0055">Arginine biosynthesis</keyword>
<dbReference type="PRINTS" id="PR00145">
    <property type="entry name" value="ARGSUCLYASE"/>
</dbReference>
<dbReference type="CDD" id="cd01359">
    <property type="entry name" value="Argininosuccinate_lyase"/>
    <property type="match status" value="1"/>
</dbReference>
<dbReference type="RefSeq" id="WP_255329407.1">
    <property type="nucleotide sequence ID" value="NZ_JAKZEU010000002.1"/>
</dbReference>
<dbReference type="InterPro" id="IPR022761">
    <property type="entry name" value="Fumarate_lyase_N"/>
</dbReference>
<evidence type="ECO:0000313" key="8">
    <source>
        <dbReference type="EMBL" id="MCQ0970435.1"/>
    </source>
</evidence>
<dbReference type="PANTHER" id="PTHR43814:SF1">
    <property type="entry name" value="ARGININOSUCCINATE LYASE"/>
    <property type="match status" value="1"/>
</dbReference>
<keyword evidence="4" id="KW-0028">Amino-acid biosynthesis</keyword>
<reference evidence="8 9" key="1">
    <citation type="submission" date="2022-03" db="EMBL/GenBank/DDBJ databases">
        <authorList>
            <person name="He Y."/>
        </authorList>
    </citation>
    <scope>NUCLEOTIDE SEQUENCE [LARGE SCALE GENOMIC DNA]</scope>
    <source>
        <strain evidence="8 9">TK19116</strain>
    </source>
</reference>
<dbReference type="Gene3D" id="1.20.200.10">
    <property type="entry name" value="Fumarase/aspartase (Central domain)"/>
    <property type="match status" value="1"/>
</dbReference>
<comment type="caution">
    <text evidence="8">The sequence shown here is derived from an EMBL/GenBank/DDBJ whole genome shotgun (WGS) entry which is preliminary data.</text>
</comment>
<feature type="domain" description="Fumarate lyase N-terminal" evidence="6">
    <location>
        <begin position="111"/>
        <end position="312"/>
    </location>
</feature>
<evidence type="ECO:0000256" key="2">
    <source>
        <dbReference type="ARBA" id="ARBA00004941"/>
    </source>
</evidence>
<dbReference type="SUPFAM" id="SSF48557">
    <property type="entry name" value="L-aspartase-like"/>
    <property type="match status" value="1"/>
</dbReference>
<dbReference type="InterPro" id="IPR008948">
    <property type="entry name" value="L-Aspartase-like"/>
</dbReference>
<gene>
    <name evidence="8" type="ORF">MLD63_08370</name>
</gene>
<sequence length="512" mass="55378">MTHHIPSSRAFRSGATGLVMAGALFCQAGMAVAQSEEASERDEFFWLGQINKASILINSEEGLLDPELAPSIGNALVTVLENGEAPDADRPGTVITFEPLLIEEGGVEVTLIHAGRSSQDMHATYRAAMLRDGMLDLADQLNATTQTLVDLAGRHVDTIVPNYTNGVAAQPNSYAHYLLGHAAGLDRDAQRIREAYGRIDRSAMGTTVLNGTSWPLNRQRMADYLGFASVVDNAYDASQISSMDEPVEVGQIITSIALHTGNFVEDVITQYAQSRPWILLEEGGDNTYVSSAMPQKRNPGILNSTRSDASQAIALAMGPVWQTHNITPGMSDPKGTDENAAMLDAGVSTLERLDRVLKALQINPDRALEELNSDWTASQEVADILMRDHGLPFREGHHVASEIVSHARAQGIGPLDFPYAEAQQIYAETVAGTEFAQELPMSEAEFRAALDPAAIVANRATSGGPQPAEVERMLTEARDRLAAQSDWIAERRGRIDSALTQLDSDFDAMLSK</sequence>
<comment type="pathway">
    <text evidence="2">Amino-acid biosynthesis; L-arginine biosynthesis; L-arginine from L-ornithine and carbamoyl phosphate: step 3/3.</text>
</comment>
<dbReference type="Gene3D" id="1.10.275.10">
    <property type="entry name" value="Fumarase/aspartase (N-terminal domain)"/>
    <property type="match status" value="1"/>
</dbReference>
<comment type="catalytic activity">
    <reaction evidence="1">
        <text>2-(N(omega)-L-arginino)succinate = fumarate + L-arginine</text>
        <dbReference type="Rhea" id="RHEA:24020"/>
        <dbReference type="ChEBI" id="CHEBI:29806"/>
        <dbReference type="ChEBI" id="CHEBI:32682"/>
        <dbReference type="ChEBI" id="CHEBI:57472"/>
        <dbReference type="EC" id="4.3.2.1"/>
    </reaction>
</comment>
<organism evidence="8 9">
    <name type="scientific">Paracoccus albicereus</name>
    <dbReference type="NCBI Taxonomy" id="2922394"/>
    <lineage>
        <taxon>Bacteria</taxon>
        <taxon>Pseudomonadati</taxon>
        <taxon>Pseudomonadota</taxon>
        <taxon>Alphaproteobacteria</taxon>
        <taxon>Rhodobacterales</taxon>
        <taxon>Paracoccaceae</taxon>
        <taxon>Paracoccus</taxon>
    </lineage>
</organism>
<keyword evidence="9" id="KW-1185">Reference proteome</keyword>
<dbReference type="InterPro" id="IPR029419">
    <property type="entry name" value="Arg_succ_lyase_C"/>
</dbReference>
<proteinExistence type="predicted"/>
<evidence type="ECO:0000256" key="3">
    <source>
        <dbReference type="ARBA" id="ARBA00012338"/>
    </source>
</evidence>
<dbReference type="GO" id="GO:0016829">
    <property type="term" value="F:lyase activity"/>
    <property type="evidence" value="ECO:0007669"/>
    <property type="project" value="UniProtKB-KW"/>
</dbReference>
<dbReference type="InterPro" id="IPR000362">
    <property type="entry name" value="Fumarate_lyase_fam"/>
</dbReference>
<dbReference type="Pfam" id="PF14698">
    <property type="entry name" value="ASL_C2"/>
    <property type="match status" value="1"/>
</dbReference>
<evidence type="ECO:0000259" key="7">
    <source>
        <dbReference type="Pfam" id="PF14698"/>
    </source>
</evidence>
<dbReference type="InterPro" id="IPR024083">
    <property type="entry name" value="Fumarase/histidase_N"/>
</dbReference>
<evidence type="ECO:0000256" key="1">
    <source>
        <dbReference type="ARBA" id="ARBA00000985"/>
    </source>
</evidence>
<dbReference type="PRINTS" id="PR00149">
    <property type="entry name" value="FUMRATELYASE"/>
</dbReference>
<keyword evidence="5 8" id="KW-0456">Lyase</keyword>
<evidence type="ECO:0000259" key="6">
    <source>
        <dbReference type="Pfam" id="PF00206"/>
    </source>
</evidence>
<dbReference type="InterPro" id="IPR009049">
    <property type="entry name" value="Argininosuccinate_lyase"/>
</dbReference>
<evidence type="ECO:0000256" key="4">
    <source>
        <dbReference type="ARBA" id="ARBA00022571"/>
    </source>
</evidence>
<dbReference type="PANTHER" id="PTHR43814">
    <property type="entry name" value="ARGININOSUCCINATE LYASE"/>
    <property type="match status" value="1"/>
</dbReference>
<protein>
    <recommendedName>
        <fullName evidence="3">argininosuccinate lyase</fullName>
        <ecNumber evidence="3">4.3.2.1</ecNumber>
    </recommendedName>
</protein>